<keyword evidence="1" id="KW-1133">Transmembrane helix</keyword>
<feature type="transmembrane region" description="Helical" evidence="1">
    <location>
        <begin position="30"/>
        <end position="49"/>
    </location>
</feature>
<name>A0A7T1HF04_9NEOP</name>
<reference evidence="2" key="1">
    <citation type="journal article" date="2020" name="Gene">
        <title>Structure, gene order, and nucleotide composition of mitochondrial genomes in parasitic lice from Amblycera.</title>
        <authorList>
            <person name="Sweet A.D."/>
            <person name="Johnson K.P."/>
            <person name="Cao Y."/>
            <person name="de Moya R.S."/>
            <person name="Skinner R.K."/>
            <person name="Tan M."/>
            <person name="Virrueta-Herrera S."/>
            <person name="Cameron S.L."/>
        </authorList>
    </citation>
    <scope>NUCLEOTIDE SEQUENCE</scope>
    <source>
        <strain evidence="2">Latin</strain>
    </source>
</reference>
<feature type="transmembrane region" description="Helical" evidence="1">
    <location>
        <begin position="6"/>
        <end position="23"/>
    </location>
</feature>
<dbReference type="AlphaFoldDB" id="A0A7T1HF04"/>
<sequence length="163" mass="18962">MNLDTFMIWALCFMTMLSMMFFLSMNNPLFQLISVMTTTFGLSSLCYINKSLSCYSFFLLLIVFSTGLMVIMGICISMTIHNPTHTSFNQYQLNILMFFFGLYFMIKNIQVPQHTFSISSKIYSPLVLWIWSALIFLLLLIMVITLTWISRMKGGGMRYTKTF</sequence>
<dbReference type="EMBL" id="MW199171">
    <property type="protein sequence ID" value="QPN54254.1"/>
    <property type="molecule type" value="Genomic_DNA"/>
</dbReference>
<accession>A0A7T1HF04</accession>
<protein>
    <submittedName>
        <fullName evidence="2">NADH dehydrogenase subunit 6</fullName>
    </submittedName>
</protein>
<keyword evidence="2" id="KW-0496">Mitochondrion</keyword>
<feature type="transmembrane region" description="Helical" evidence="1">
    <location>
        <begin position="88"/>
        <end position="106"/>
    </location>
</feature>
<evidence type="ECO:0000313" key="2">
    <source>
        <dbReference type="EMBL" id="QPN54254.1"/>
    </source>
</evidence>
<evidence type="ECO:0000256" key="1">
    <source>
        <dbReference type="SAM" id="Phobius"/>
    </source>
</evidence>
<geneLocation type="mitochondrion" evidence="2"/>
<feature type="transmembrane region" description="Helical" evidence="1">
    <location>
        <begin position="55"/>
        <end position="76"/>
    </location>
</feature>
<feature type="transmembrane region" description="Helical" evidence="1">
    <location>
        <begin position="126"/>
        <end position="149"/>
    </location>
</feature>
<proteinExistence type="predicted"/>
<gene>
    <name evidence="2" type="primary">nad6</name>
</gene>
<organism evidence="2">
    <name type="scientific">Laemobothrion tinnunculi</name>
    <dbReference type="NCBI Taxonomy" id="1941263"/>
    <lineage>
        <taxon>Eukaryota</taxon>
        <taxon>Metazoa</taxon>
        <taxon>Ecdysozoa</taxon>
        <taxon>Arthropoda</taxon>
        <taxon>Hexapoda</taxon>
        <taxon>Insecta</taxon>
        <taxon>Pterygota</taxon>
        <taxon>Neoptera</taxon>
        <taxon>Paraneoptera</taxon>
        <taxon>Psocodea</taxon>
        <taxon>Troctomorpha</taxon>
        <taxon>Phthiraptera</taxon>
        <taxon>Amblycera</taxon>
        <taxon>Laemobothriidae</taxon>
        <taxon>Laemobothrion</taxon>
    </lineage>
</organism>
<keyword evidence="1" id="KW-0812">Transmembrane</keyword>
<keyword evidence="1" id="KW-0472">Membrane</keyword>